<evidence type="ECO:0000313" key="2">
    <source>
        <dbReference type="EMBL" id="MDO7253301.1"/>
    </source>
</evidence>
<dbReference type="RefSeq" id="WP_305517150.1">
    <property type="nucleotide sequence ID" value="NZ_JAUPEV010000007.1"/>
</dbReference>
<dbReference type="Pfam" id="PF03775">
    <property type="entry name" value="MinC_C"/>
    <property type="match status" value="1"/>
</dbReference>
<reference evidence="2 4" key="3">
    <citation type="journal article" date="2024" name="Syst. Appl. Microbiol.">
        <title>Helicobacter cappadocius sp. nov., from lizards: The first psychrotrophic Helicobacter species.</title>
        <authorList>
            <person name="Aydin F."/>
            <person name="Tarhane S."/>
            <person name="Karakaya E."/>
            <person name="Abay S."/>
            <person name="Kayman T."/>
            <person name="Guran O."/>
            <person name="Bozkurt E."/>
            <person name="Uzum N."/>
            <person name="Avci A."/>
            <person name="Olgun K."/>
            <person name="Jablonski D."/>
            <person name="Guran C."/>
            <person name="Burcin Saticioglu I."/>
        </authorList>
    </citation>
    <scope>NUCLEOTIDE SEQUENCE [LARGE SCALE GENOMIC DNA]</scope>
    <source>
        <strain evidence="2">Faydin-H75</strain>
        <strain evidence="4">faydin-H76</strain>
    </source>
</reference>
<dbReference type="EMBL" id="JAUPEV010000007">
    <property type="protein sequence ID" value="MDO7253301.1"/>
    <property type="molecule type" value="Genomic_DNA"/>
</dbReference>
<name>A0AA90SST0_9HELI</name>
<evidence type="ECO:0000313" key="3">
    <source>
        <dbReference type="EMBL" id="MDP2539269.1"/>
    </source>
</evidence>
<dbReference type="InterPro" id="IPR016098">
    <property type="entry name" value="CAP/MinC_C"/>
</dbReference>
<dbReference type="SUPFAM" id="SSF63848">
    <property type="entry name" value="Cell-division inhibitor MinC, C-terminal domain"/>
    <property type="match status" value="1"/>
</dbReference>
<dbReference type="Gene3D" id="2.160.20.70">
    <property type="match status" value="1"/>
</dbReference>
<sequence>MIKTRQKNIKIFEFSGGETQEYIDFITKNFILLKDYLFVFKHKIEAGLESFLNEMKITYVVNETDFKGRDVEVLKVSNIKTQAKIYQKNIRSGEELDSSGDLIFLGNINNGAKITTEGSITIFGKCDGVIVCLGEYIILRNVNSGHIVFQGEILSLKMIERINSNDFLKIITKDGDNILIKEIK</sequence>
<dbReference type="EMBL" id="JAUYZK010000007">
    <property type="protein sequence ID" value="MDP2539269.1"/>
    <property type="molecule type" value="Genomic_DNA"/>
</dbReference>
<evidence type="ECO:0000259" key="1">
    <source>
        <dbReference type="Pfam" id="PF03775"/>
    </source>
</evidence>
<reference evidence="3 5" key="1">
    <citation type="submission" date="2023-07" db="EMBL/GenBank/DDBJ databases">
        <title>Unpublished Manusciprt.</title>
        <authorList>
            <person name="Aydin F."/>
            <person name="Tarhane S."/>
            <person name="Saticioglu I.B."/>
            <person name="Karakaya E."/>
            <person name="Abay S."/>
            <person name="Guran O."/>
            <person name="Bozkurt E."/>
            <person name="Uzum N."/>
            <person name="Olgun K."/>
            <person name="Jablonski D."/>
        </authorList>
    </citation>
    <scope>NUCLEOTIDE SEQUENCE</scope>
    <source>
        <strain evidence="5">faydin-H75</strain>
        <strain evidence="3">Faydin-H76</strain>
    </source>
</reference>
<dbReference type="GO" id="GO:0000902">
    <property type="term" value="P:cell morphogenesis"/>
    <property type="evidence" value="ECO:0007669"/>
    <property type="project" value="InterPro"/>
</dbReference>
<dbReference type="InterPro" id="IPR005526">
    <property type="entry name" value="Septum_form_inhib_MinC_C"/>
</dbReference>
<dbReference type="Proteomes" id="UP001177258">
    <property type="component" value="Unassembled WGS sequence"/>
</dbReference>
<proteinExistence type="predicted"/>
<evidence type="ECO:0000313" key="5">
    <source>
        <dbReference type="Proteomes" id="UP001240777"/>
    </source>
</evidence>
<comment type="caution">
    <text evidence="3">The sequence shown here is derived from an EMBL/GenBank/DDBJ whole genome shotgun (WGS) entry which is preliminary data.</text>
</comment>
<organism evidence="3 4">
    <name type="scientific">Helicobacter cappadocius</name>
    <dbReference type="NCBI Taxonomy" id="3063998"/>
    <lineage>
        <taxon>Bacteria</taxon>
        <taxon>Pseudomonadati</taxon>
        <taxon>Campylobacterota</taxon>
        <taxon>Epsilonproteobacteria</taxon>
        <taxon>Campylobacterales</taxon>
        <taxon>Helicobacteraceae</taxon>
        <taxon>Helicobacter</taxon>
    </lineage>
</organism>
<feature type="domain" description="Septum formation inhibitor MinC C-terminal" evidence="1">
    <location>
        <begin position="85"/>
        <end position="131"/>
    </location>
</feature>
<gene>
    <name evidence="2" type="ORF">Q5I04_05175</name>
    <name evidence="3" type="ORF">Q5I06_05725</name>
</gene>
<dbReference type="AlphaFoldDB" id="A0AA90SST0"/>
<reference evidence="2" key="2">
    <citation type="submission" date="2023-07" db="EMBL/GenBank/DDBJ databases">
        <authorList>
            <person name="Aydin F."/>
            <person name="Tarhane S."/>
            <person name="Saticioglu I.B."/>
            <person name="Karakaya E."/>
            <person name="Abay S."/>
            <person name="Guran O."/>
            <person name="Bozkurt E."/>
            <person name="Uzum N."/>
            <person name="Olgun K."/>
            <person name="Jablonski D."/>
        </authorList>
    </citation>
    <scope>NUCLEOTIDE SEQUENCE</scope>
    <source>
        <strain evidence="2">Faydin-H75</strain>
    </source>
</reference>
<protein>
    <submittedName>
        <fullName evidence="3">Septum site-determining protein MinC</fullName>
    </submittedName>
</protein>
<dbReference type="InterPro" id="IPR036145">
    <property type="entry name" value="MinC_C_sf"/>
</dbReference>
<accession>A0AA90SST0</accession>
<evidence type="ECO:0000313" key="4">
    <source>
        <dbReference type="Proteomes" id="UP001177258"/>
    </source>
</evidence>
<dbReference type="Proteomes" id="UP001240777">
    <property type="component" value="Unassembled WGS sequence"/>
</dbReference>
<keyword evidence="5" id="KW-1185">Reference proteome</keyword>